<dbReference type="RefSeq" id="WP_282679230.1">
    <property type="nucleotide sequence ID" value="NZ_JAOTLW010000007.1"/>
</dbReference>
<proteinExistence type="predicted"/>
<evidence type="ECO:0000313" key="1">
    <source>
        <dbReference type="EMBL" id="MDI5831545.1"/>
    </source>
</evidence>
<dbReference type="Proteomes" id="UP001159075">
    <property type="component" value="Unassembled WGS sequence"/>
</dbReference>
<reference evidence="1 2" key="1">
    <citation type="submission" date="2022-09" db="EMBL/GenBank/DDBJ databases">
        <title>The outer-membrane cytochrome OmcA is essential for infection of Shewanella oneidensis by a zebrafish-associated bacteriophage.</title>
        <authorList>
            <person name="Grenfell A.W."/>
            <person name="Intile P."/>
            <person name="Mcfarlane J."/>
            <person name="Leung D."/>
            <person name="Abdalla K."/>
            <person name="Wold M."/>
            <person name="Kees E."/>
            <person name="Gralnick J."/>
        </authorList>
    </citation>
    <scope>NUCLEOTIDE SEQUENCE [LARGE SCALE GENOMIC DNA]</scope>
    <source>
        <strain evidence="1 2">NF-5</strain>
    </source>
</reference>
<dbReference type="EMBL" id="JAOTLW010000007">
    <property type="protein sequence ID" value="MDI5831545.1"/>
    <property type="molecule type" value="Genomic_DNA"/>
</dbReference>
<evidence type="ECO:0000313" key="2">
    <source>
        <dbReference type="Proteomes" id="UP001159075"/>
    </source>
</evidence>
<sequence>MDWRQLEIFKDIDLNDSFVLDWNYENNCVRFELDTSIWPDSKYYVEPKPNEYTCYRKAILQFVNTVAVSGLKPKSAVMSSTDPDGSIDYGNIHTLQVVDGGFELTGDFGNIKISGGELRFEIHT</sequence>
<gene>
    <name evidence="1" type="ORF">ODY93_08225</name>
</gene>
<keyword evidence="2" id="KW-1185">Reference proteome</keyword>
<accession>A0ABT6UAP1</accession>
<protein>
    <submittedName>
        <fullName evidence="1">Uncharacterized protein</fullName>
    </submittedName>
</protein>
<comment type="caution">
    <text evidence="1">The sequence shown here is derived from an EMBL/GenBank/DDBJ whole genome shotgun (WGS) entry which is preliminary data.</text>
</comment>
<name>A0ABT6UAP1_9GAMM</name>
<organism evidence="1 2">
    <name type="scientific">Shewanella xiamenensis</name>
    <dbReference type="NCBI Taxonomy" id="332186"/>
    <lineage>
        <taxon>Bacteria</taxon>
        <taxon>Pseudomonadati</taxon>
        <taxon>Pseudomonadota</taxon>
        <taxon>Gammaproteobacteria</taxon>
        <taxon>Alteromonadales</taxon>
        <taxon>Shewanellaceae</taxon>
        <taxon>Shewanella</taxon>
    </lineage>
</organism>